<proteinExistence type="predicted"/>
<organism evidence="1 2">
    <name type="scientific">Panagrolaimus sp. ES5</name>
    <dbReference type="NCBI Taxonomy" id="591445"/>
    <lineage>
        <taxon>Eukaryota</taxon>
        <taxon>Metazoa</taxon>
        <taxon>Ecdysozoa</taxon>
        <taxon>Nematoda</taxon>
        <taxon>Chromadorea</taxon>
        <taxon>Rhabditida</taxon>
        <taxon>Tylenchina</taxon>
        <taxon>Panagrolaimomorpha</taxon>
        <taxon>Panagrolaimoidea</taxon>
        <taxon>Panagrolaimidae</taxon>
        <taxon>Panagrolaimus</taxon>
    </lineage>
</organism>
<dbReference type="Proteomes" id="UP000887579">
    <property type="component" value="Unplaced"/>
</dbReference>
<reference evidence="2" key="1">
    <citation type="submission" date="2022-11" db="UniProtKB">
        <authorList>
            <consortium name="WormBaseParasite"/>
        </authorList>
    </citation>
    <scope>IDENTIFICATION</scope>
</reference>
<accession>A0AC34F632</accession>
<evidence type="ECO:0000313" key="2">
    <source>
        <dbReference type="WBParaSite" id="ES5_v2.g12432.t1"/>
    </source>
</evidence>
<dbReference type="WBParaSite" id="ES5_v2.g12432.t1">
    <property type="protein sequence ID" value="ES5_v2.g12432.t1"/>
    <property type="gene ID" value="ES5_v2.g12432"/>
</dbReference>
<evidence type="ECO:0000313" key="1">
    <source>
        <dbReference type="Proteomes" id="UP000887579"/>
    </source>
</evidence>
<protein>
    <submittedName>
        <fullName evidence="2">Sodefrin-like factor</fullName>
    </submittedName>
</protein>
<sequence>MKFGYFILILASLFILQLQPSDAVQCPAEAGVKNGIFTLSGSTQCDACAVFSCAPNLYAGCADDALFQKCPKHSSNFDDIKSKSPKNMYYFNNNGTFIYVSGCSGESDGTKCMYDLNTSAGKESDNKKKNGEYVEPVWGVNPAAPPPNDSNNQNGALKLIGIISIGWILATAWIY</sequence>
<name>A0AC34F632_9BILA</name>